<organism evidence="3 4">
    <name type="scientific">Okeanomitos corallinicola TIOX110</name>
    <dbReference type="NCBI Taxonomy" id="3133117"/>
    <lineage>
        <taxon>Bacteria</taxon>
        <taxon>Bacillati</taxon>
        <taxon>Cyanobacteriota</taxon>
        <taxon>Cyanophyceae</taxon>
        <taxon>Nostocales</taxon>
        <taxon>Aphanizomenonaceae</taxon>
        <taxon>Okeanomitos</taxon>
    </lineage>
</organism>
<evidence type="ECO:0000313" key="4">
    <source>
        <dbReference type="Proteomes" id="UP001483337"/>
    </source>
</evidence>
<reference evidence="3 4" key="1">
    <citation type="submission" date="2024-04" db="EMBL/GenBank/DDBJ databases">
        <title>Okeanomitos corallinicola gen. &amp; sp. nov. (Nostocales, Cyanobacteria), a new toxic marine heterocyst-forming cyanobacterium from a coral reef.</title>
        <authorList>
            <person name="Li H."/>
            <person name="Li R."/>
            <person name="Kang J."/>
            <person name="Hii K.S."/>
            <person name="Mohamed H.F."/>
            <person name="Xu X."/>
            <person name="Luo Z."/>
        </authorList>
    </citation>
    <scope>NUCLEOTIDE SEQUENCE [LARGE SCALE GENOMIC DNA]</scope>
    <source>
        <strain evidence="3 4">TIOX110</strain>
    </source>
</reference>
<sequence>MKNFNVSILTPDFSGGGATRAYLLAQVLQKLGCNVKVLGFIFGEKIYPVPPANLEVISVPGYKYPQVLSSVSKLLKNIDGDIVYAVKPRPTSFGVALLRNLQTRCPVILDIDDWELSWYGGNNLKYNPTPKALARDILKSDGALRYPEHPLYLKWMEKFINRAHAITVDTKFLQNRFGGIYLPNGKDTNLFDPNKYDPSVSRKIYGLSQYRVLMFPGTARPHKGLEDILTALEIINQPDIKLVIVGGRDIGDGYIEQLMAKWERWIIRLPQFPAEKMPEIVAAAHLVVVPQRNTLTAQAQFPIKLTDGMAMAKPILSTYVGDIAEILGDTGYVVNPESPEQIATKIQWIFENFDKAQEKGKQARQRCIELYSVDKMASIISEIIANLC</sequence>
<feature type="domain" description="Glycosyltransferase subfamily 4-like N-terminal" evidence="2">
    <location>
        <begin position="15"/>
        <end position="177"/>
    </location>
</feature>
<dbReference type="InterPro" id="IPR028098">
    <property type="entry name" value="Glyco_trans_4-like_N"/>
</dbReference>
<dbReference type="Gene3D" id="3.40.50.2000">
    <property type="entry name" value="Glycogen Phosphorylase B"/>
    <property type="match status" value="2"/>
</dbReference>
<dbReference type="EC" id="2.4.-.-" evidence="3"/>
<dbReference type="GO" id="GO:0016757">
    <property type="term" value="F:glycosyltransferase activity"/>
    <property type="evidence" value="ECO:0007669"/>
    <property type="project" value="UniProtKB-KW"/>
</dbReference>
<dbReference type="EMBL" id="CP150886">
    <property type="protein sequence ID" value="WZB89962.1"/>
    <property type="molecule type" value="Genomic_DNA"/>
</dbReference>
<keyword evidence="4" id="KW-1185">Reference proteome</keyword>
<dbReference type="Proteomes" id="UP001483337">
    <property type="component" value="Chromosome"/>
</dbReference>
<dbReference type="PANTHER" id="PTHR46401">
    <property type="entry name" value="GLYCOSYLTRANSFERASE WBBK-RELATED"/>
    <property type="match status" value="1"/>
</dbReference>
<gene>
    <name evidence="3" type="ORF">WJM97_09815</name>
</gene>
<protein>
    <submittedName>
        <fullName evidence="3">Glycosyltransferase family 4 protein</fullName>
        <ecNumber evidence="3">2.4.-.-</ecNumber>
    </submittedName>
</protein>
<keyword evidence="3" id="KW-0328">Glycosyltransferase</keyword>
<keyword evidence="1 3" id="KW-0808">Transferase</keyword>
<evidence type="ECO:0000259" key="2">
    <source>
        <dbReference type="Pfam" id="PF13439"/>
    </source>
</evidence>
<proteinExistence type="predicted"/>
<dbReference type="CDD" id="cd03801">
    <property type="entry name" value="GT4_PimA-like"/>
    <property type="match status" value="1"/>
</dbReference>
<dbReference type="SUPFAM" id="SSF53756">
    <property type="entry name" value="UDP-Glycosyltransferase/glycogen phosphorylase"/>
    <property type="match status" value="1"/>
</dbReference>
<evidence type="ECO:0000256" key="1">
    <source>
        <dbReference type="ARBA" id="ARBA00022679"/>
    </source>
</evidence>
<name>A0ABZ2UYG1_9CYAN</name>
<dbReference type="RefSeq" id="WP_353932858.1">
    <property type="nucleotide sequence ID" value="NZ_CP150886.1"/>
</dbReference>
<dbReference type="PANTHER" id="PTHR46401:SF2">
    <property type="entry name" value="GLYCOSYLTRANSFERASE WBBK-RELATED"/>
    <property type="match status" value="1"/>
</dbReference>
<accession>A0ABZ2UYG1</accession>
<dbReference type="Pfam" id="PF13692">
    <property type="entry name" value="Glyco_trans_1_4"/>
    <property type="match status" value="1"/>
</dbReference>
<dbReference type="Pfam" id="PF13439">
    <property type="entry name" value="Glyco_transf_4"/>
    <property type="match status" value="1"/>
</dbReference>
<evidence type="ECO:0000313" key="3">
    <source>
        <dbReference type="EMBL" id="WZB89962.1"/>
    </source>
</evidence>